<name>V2YP60_MONRO</name>
<comment type="caution">
    <text evidence="2">The sequence shown here is derived from an EMBL/GenBank/DDBJ whole genome shotgun (WGS) entry which is preliminary data.</text>
</comment>
<gene>
    <name evidence="2" type="ORF">Moror_1755</name>
</gene>
<dbReference type="KEGG" id="mrr:Moror_1755"/>
<evidence type="ECO:0000313" key="3">
    <source>
        <dbReference type="Proteomes" id="UP000017559"/>
    </source>
</evidence>
<feature type="region of interest" description="Disordered" evidence="1">
    <location>
        <begin position="1"/>
        <end position="159"/>
    </location>
</feature>
<proteinExistence type="predicted"/>
<dbReference type="HOGENOM" id="CLU_1661227_0_0_1"/>
<sequence>MAEDDVSKIPVINDEENDEGEESDTYDEEFEGEENREGDGEYEEDEEGYEGEDDGGDKSKNLTALLLGDPDAGDADADEDEDDEEADDDVEYVEEEREDEAVHQANGNGTLRATAVEEPEELEAPVPALNGGAKKRSIDDLVDSSGVEEDEQQAKKVKA</sequence>
<protein>
    <submittedName>
        <fullName evidence="2">Uncharacterized protein</fullName>
    </submittedName>
</protein>
<keyword evidence="3" id="KW-1185">Reference proteome</keyword>
<dbReference type="OrthoDB" id="10594208at2759"/>
<feature type="compositionally biased region" description="Acidic residues" evidence="1">
    <location>
        <begin position="40"/>
        <end position="55"/>
    </location>
</feature>
<dbReference type="Proteomes" id="UP000017559">
    <property type="component" value="Unassembled WGS sequence"/>
</dbReference>
<organism evidence="2 3">
    <name type="scientific">Moniliophthora roreri (strain MCA 2997)</name>
    <name type="common">Cocoa frosty pod rot fungus</name>
    <name type="synonym">Crinipellis roreri</name>
    <dbReference type="NCBI Taxonomy" id="1381753"/>
    <lineage>
        <taxon>Eukaryota</taxon>
        <taxon>Fungi</taxon>
        <taxon>Dikarya</taxon>
        <taxon>Basidiomycota</taxon>
        <taxon>Agaricomycotina</taxon>
        <taxon>Agaricomycetes</taxon>
        <taxon>Agaricomycetidae</taxon>
        <taxon>Agaricales</taxon>
        <taxon>Marasmiineae</taxon>
        <taxon>Marasmiaceae</taxon>
        <taxon>Moniliophthora</taxon>
    </lineage>
</organism>
<dbReference type="AlphaFoldDB" id="V2YP60"/>
<feature type="compositionally biased region" description="Acidic residues" evidence="1">
    <location>
        <begin position="13"/>
        <end position="32"/>
    </location>
</feature>
<feature type="compositionally biased region" description="Acidic residues" evidence="1">
    <location>
        <begin position="71"/>
        <end position="99"/>
    </location>
</feature>
<reference evidence="2 3" key="1">
    <citation type="journal article" date="2014" name="BMC Genomics">
        <title>Genome and secretome analysis of the hemibiotrophic fungal pathogen, Moniliophthora roreri, which causes frosty pod rot disease of cacao: mechanisms of the biotrophic and necrotrophic phases.</title>
        <authorList>
            <person name="Meinhardt L.W."/>
            <person name="Costa G.G.L."/>
            <person name="Thomazella D.P.T."/>
            <person name="Teixeira P.J.P.L."/>
            <person name="Carazzolle M.F."/>
            <person name="Schuster S.C."/>
            <person name="Carlson J.E."/>
            <person name="Guiltinan M.J."/>
            <person name="Mieczkowski P."/>
            <person name="Farmer A."/>
            <person name="Ramaraj T."/>
            <person name="Crozier J."/>
            <person name="Davis R.E."/>
            <person name="Shao J."/>
            <person name="Melnick R.L."/>
            <person name="Pereira G.A.G."/>
            <person name="Bailey B.A."/>
        </authorList>
    </citation>
    <scope>NUCLEOTIDE SEQUENCE [LARGE SCALE GENOMIC DNA]</scope>
    <source>
        <strain evidence="2 3">MCA 2997</strain>
    </source>
</reference>
<evidence type="ECO:0000313" key="2">
    <source>
        <dbReference type="EMBL" id="ESK93474.1"/>
    </source>
</evidence>
<feature type="compositionally biased region" description="Acidic residues" evidence="1">
    <location>
        <begin position="140"/>
        <end position="151"/>
    </location>
</feature>
<dbReference type="EMBL" id="AWSO01000194">
    <property type="protein sequence ID" value="ESK93474.1"/>
    <property type="molecule type" value="Genomic_DNA"/>
</dbReference>
<accession>V2YP60</accession>
<evidence type="ECO:0000256" key="1">
    <source>
        <dbReference type="SAM" id="MobiDB-lite"/>
    </source>
</evidence>